<reference evidence="2 3" key="1">
    <citation type="journal article" date="2018" name="BMC Genomics">
        <title>Comparative genome analyses reveal sequence features reflecting distinct modes of host-adaptation between dicot and monocot powdery mildew.</title>
        <authorList>
            <person name="Wu Y."/>
            <person name="Ma X."/>
            <person name="Pan Z."/>
            <person name="Kale S.D."/>
            <person name="Song Y."/>
            <person name="King H."/>
            <person name="Zhang Q."/>
            <person name="Presley C."/>
            <person name="Deng X."/>
            <person name="Wei C.I."/>
            <person name="Xiao S."/>
        </authorList>
    </citation>
    <scope>NUCLEOTIDE SEQUENCE [LARGE SCALE GENOMIC DNA]</scope>
    <source>
        <strain evidence="2">UMSG3</strain>
    </source>
</reference>
<dbReference type="EMBL" id="MCBQ01012780">
    <property type="protein sequence ID" value="RKF64991.1"/>
    <property type="molecule type" value="Genomic_DNA"/>
</dbReference>
<accession>A0A420I5R1</accession>
<evidence type="ECO:0000313" key="3">
    <source>
        <dbReference type="Proteomes" id="UP000283383"/>
    </source>
</evidence>
<name>A0A420I5R1_9PEZI</name>
<keyword evidence="3" id="KW-1185">Reference proteome</keyword>
<feature type="compositionally biased region" description="Basic residues" evidence="1">
    <location>
        <begin position="61"/>
        <end position="77"/>
    </location>
</feature>
<feature type="region of interest" description="Disordered" evidence="1">
    <location>
        <begin position="40"/>
        <end position="85"/>
    </location>
</feature>
<sequence>MSTLIHCFSYPQNHDKLESKNGSSAPYIFPSCCRIMMSPSVRSDPDRFDQEYSDDSTQHRRPEKRRMRSSSLKKSRDKRGEIRGKRRANRDSIFSFLSLISKNDDARSVERKNREKKEDSSGLYAQNFYASSSTLNCTIKKPCQDLRFSAFGGSSVSAAPSWGHVTPTAYLSDNQSDMSERKYLRRGGIQDEICRPRDDATTSCDFMSGSNRKQLNFFQEQQEQEYRIAKAWLEAQECSKASLHTFHNTSAGPEFVEKEKTLDIPNSNGCDDRLICRSSGKGGSRENASSRINRPKSEATANLNLNFNHTFSPKSKSLVDGKEGNTTKHKRIPGLAGLAIGVKDWFCRRTTHKNHNICKTCL</sequence>
<dbReference type="Proteomes" id="UP000283383">
    <property type="component" value="Unassembled WGS sequence"/>
</dbReference>
<comment type="caution">
    <text evidence="2">The sequence shown here is derived from an EMBL/GenBank/DDBJ whole genome shotgun (WGS) entry which is preliminary data.</text>
</comment>
<evidence type="ECO:0000313" key="2">
    <source>
        <dbReference type="EMBL" id="RKF64991.1"/>
    </source>
</evidence>
<protein>
    <submittedName>
        <fullName evidence="2">Uncharacterized protein</fullName>
    </submittedName>
</protein>
<proteinExistence type="predicted"/>
<dbReference type="AlphaFoldDB" id="A0A420I5R1"/>
<feature type="compositionally biased region" description="Basic and acidic residues" evidence="1">
    <location>
        <begin position="43"/>
        <end position="60"/>
    </location>
</feature>
<gene>
    <name evidence="2" type="ORF">GcM3_127009</name>
</gene>
<organism evidence="2 3">
    <name type="scientific">Golovinomyces cichoracearum</name>
    <dbReference type="NCBI Taxonomy" id="62708"/>
    <lineage>
        <taxon>Eukaryota</taxon>
        <taxon>Fungi</taxon>
        <taxon>Dikarya</taxon>
        <taxon>Ascomycota</taxon>
        <taxon>Pezizomycotina</taxon>
        <taxon>Leotiomycetes</taxon>
        <taxon>Erysiphales</taxon>
        <taxon>Erysiphaceae</taxon>
        <taxon>Golovinomyces</taxon>
    </lineage>
</organism>
<evidence type="ECO:0000256" key="1">
    <source>
        <dbReference type="SAM" id="MobiDB-lite"/>
    </source>
</evidence>
<feature type="region of interest" description="Disordered" evidence="1">
    <location>
        <begin position="277"/>
        <end position="298"/>
    </location>
</feature>